<name>X1FDS0_9ZZZZ</name>
<dbReference type="SUPFAM" id="SSF53335">
    <property type="entry name" value="S-adenosyl-L-methionine-dependent methyltransferases"/>
    <property type="match status" value="1"/>
</dbReference>
<keyword evidence="1" id="KW-0489">Methyltransferase</keyword>
<keyword evidence="4" id="KW-0812">Transmembrane</keyword>
<reference evidence="5" key="1">
    <citation type="journal article" date="2014" name="Front. Microbiol.">
        <title>High frequency of phylogenetically diverse reductive dehalogenase-homologous genes in deep subseafloor sedimentary metagenomes.</title>
        <authorList>
            <person name="Kawai M."/>
            <person name="Futagami T."/>
            <person name="Toyoda A."/>
            <person name="Takaki Y."/>
            <person name="Nishi S."/>
            <person name="Hori S."/>
            <person name="Arai W."/>
            <person name="Tsubouchi T."/>
            <person name="Morono Y."/>
            <person name="Uchiyama I."/>
            <person name="Ito T."/>
            <person name="Fujiyama A."/>
            <person name="Inagaki F."/>
            <person name="Takami H."/>
        </authorList>
    </citation>
    <scope>NUCLEOTIDE SEQUENCE</scope>
    <source>
        <strain evidence="5">Expedition CK06-06</strain>
    </source>
</reference>
<evidence type="ECO:0008006" key="6">
    <source>
        <dbReference type="Google" id="ProtNLM"/>
    </source>
</evidence>
<dbReference type="NCBIfam" id="TIGR00675">
    <property type="entry name" value="dcm"/>
    <property type="match status" value="1"/>
</dbReference>
<dbReference type="Pfam" id="PF00145">
    <property type="entry name" value="DNA_methylase"/>
    <property type="match status" value="1"/>
</dbReference>
<dbReference type="AlphaFoldDB" id="X1FDS0"/>
<dbReference type="InterPro" id="IPR050750">
    <property type="entry name" value="C5-MTase"/>
</dbReference>
<accession>X1FDS0</accession>
<dbReference type="Gene3D" id="3.40.50.150">
    <property type="entry name" value="Vaccinia Virus protein VP39"/>
    <property type="match status" value="1"/>
</dbReference>
<keyword evidence="3" id="KW-0949">S-adenosyl-L-methionine</keyword>
<evidence type="ECO:0000256" key="3">
    <source>
        <dbReference type="ARBA" id="ARBA00022691"/>
    </source>
</evidence>
<dbReference type="PROSITE" id="PS00094">
    <property type="entry name" value="C5_MTASE_1"/>
    <property type="match status" value="1"/>
</dbReference>
<evidence type="ECO:0000256" key="2">
    <source>
        <dbReference type="ARBA" id="ARBA00022679"/>
    </source>
</evidence>
<dbReference type="InterPro" id="IPR029063">
    <property type="entry name" value="SAM-dependent_MTases_sf"/>
</dbReference>
<organism evidence="5">
    <name type="scientific">marine sediment metagenome</name>
    <dbReference type="NCBI Taxonomy" id="412755"/>
    <lineage>
        <taxon>unclassified sequences</taxon>
        <taxon>metagenomes</taxon>
        <taxon>ecological metagenomes</taxon>
    </lineage>
</organism>
<dbReference type="InterPro" id="IPR018117">
    <property type="entry name" value="C5_DNA_meth_AS"/>
</dbReference>
<evidence type="ECO:0000313" key="5">
    <source>
        <dbReference type="EMBL" id="GAH27529.1"/>
    </source>
</evidence>
<dbReference type="PRINTS" id="PR00105">
    <property type="entry name" value="C5METTRFRASE"/>
</dbReference>
<dbReference type="PROSITE" id="PS51679">
    <property type="entry name" value="SAM_MT_C5"/>
    <property type="match status" value="1"/>
</dbReference>
<dbReference type="InterPro" id="IPR001525">
    <property type="entry name" value="C5_MeTfrase"/>
</dbReference>
<dbReference type="PANTHER" id="PTHR46098:SF1">
    <property type="entry name" value="TRNA (CYTOSINE(38)-C(5))-METHYLTRANSFERASE"/>
    <property type="match status" value="1"/>
</dbReference>
<gene>
    <name evidence="5" type="ORF">S03H2_02808</name>
</gene>
<evidence type="ECO:0000256" key="4">
    <source>
        <dbReference type="SAM" id="Phobius"/>
    </source>
</evidence>
<dbReference type="GO" id="GO:0032259">
    <property type="term" value="P:methylation"/>
    <property type="evidence" value="ECO:0007669"/>
    <property type="project" value="UniProtKB-KW"/>
</dbReference>
<keyword evidence="2" id="KW-0808">Transferase</keyword>
<dbReference type="PANTHER" id="PTHR46098">
    <property type="entry name" value="TRNA (CYTOSINE(38)-C(5))-METHYLTRANSFERASE"/>
    <property type="match status" value="1"/>
</dbReference>
<keyword evidence="4" id="KW-0472">Membrane</keyword>
<protein>
    <recommendedName>
        <fullName evidence="6">DNA (cytosine-5-)-methyltransferase</fullName>
    </recommendedName>
</protein>
<sequence>MKFIDLFAGLGGFHLALKKLGHECVFACEIKEALANLYKENFGIEVKGDIRKINPSEIPKHDILCAGFPCQPFSKAGLQMGMNDKKNGTLFHVIIDILKQHKPKYFILENVPHIRKHDNEKTWDYMVSKLRDELKYKIDNRVYSPHEFGIPQHRKRIFIVGSKTDLKHFNWPLPRLKKTINVNLILNNDSTTVREIGKEEQRCLDIWQEFIDRTPKDVKIPGFPRNNIYTFIFICGFRFYMSFFFTR</sequence>
<keyword evidence="4" id="KW-1133">Transmembrane helix</keyword>
<evidence type="ECO:0000256" key="1">
    <source>
        <dbReference type="ARBA" id="ARBA00022603"/>
    </source>
</evidence>
<proteinExistence type="predicted"/>
<dbReference type="EMBL" id="BARU01000980">
    <property type="protein sequence ID" value="GAH27529.1"/>
    <property type="molecule type" value="Genomic_DNA"/>
</dbReference>
<comment type="caution">
    <text evidence="5">The sequence shown here is derived from an EMBL/GenBank/DDBJ whole genome shotgun (WGS) entry which is preliminary data.</text>
</comment>
<feature type="transmembrane region" description="Helical" evidence="4">
    <location>
        <begin position="228"/>
        <end position="246"/>
    </location>
</feature>
<dbReference type="GO" id="GO:0008168">
    <property type="term" value="F:methyltransferase activity"/>
    <property type="evidence" value="ECO:0007669"/>
    <property type="project" value="UniProtKB-KW"/>
</dbReference>